<reference evidence="2" key="1">
    <citation type="journal article" date="2019" name="J. Virol.">
        <title>Medusavirus, a novel large DNA virus discovered from hot spring water.</title>
        <authorList>
            <person name="Yoshikawa G."/>
            <person name="Blanc-Mathieu R."/>
            <person name="Song C."/>
            <person name="Kayama Y."/>
            <person name="Mochizuki T."/>
            <person name="Murata K."/>
            <person name="Ogata H."/>
            <person name="Takemura M."/>
        </authorList>
    </citation>
    <scope>NUCLEOTIDE SEQUENCE [LARGE SCALE GENOMIC DNA]</scope>
</reference>
<evidence type="ECO:0000313" key="2">
    <source>
        <dbReference type="Proteomes" id="UP001161669"/>
    </source>
</evidence>
<dbReference type="KEGG" id="vg:80540534"/>
<sequence>MELVHDELRKVFLPTGDDIPYMRQAGESARHCLKHKRRNVYHHQINRDERGFVHSVWWVPRREGNDSTIVCVGF</sequence>
<keyword evidence="2" id="KW-1185">Reference proteome</keyword>
<dbReference type="EMBL" id="AP018495">
    <property type="protein sequence ID" value="BBI30182.1"/>
    <property type="molecule type" value="Genomic_DNA"/>
</dbReference>
<proteinExistence type="predicted"/>
<name>A0A3T1CWH6_9VIRU</name>
<evidence type="ECO:0000313" key="1">
    <source>
        <dbReference type="EMBL" id="BBI30182.1"/>
    </source>
</evidence>
<protein>
    <submittedName>
        <fullName evidence="1">Uncharacterized protein</fullName>
    </submittedName>
</protein>
<dbReference type="Proteomes" id="UP001161669">
    <property type="component" value="Segment"/>
</dbReference>
<accession>A0A3T1CWH6</accession>
<organism evidence="1 2">
    <name type="scientific">Acanthamoeba castellanii medusavirus J1</name>
    <dbReference type="NCBI Taxonomy" id="3114988"/>
    <lineage>
        <taxon>Viruses</taxon>
        <taxon>Varidnaviria</taxon>
        <taxon>Bamfordvirae</taxon>
        <taxon>Nucleocytoviricota</taxon>
        <taxon>Megaviricetes</taxon>
        <taxon>Mamonoviridae</taxon>
        <taxon>Medusavirus</taxon>
        <taxon>Medusavirus medusae</taxon>
    </lineage>
</organism>